<sequence length="453" mass="47675">MANWNETTSALGFSRLFEEGRADPREVTEFFLERTKKNDPDHRVYRLLTETRARAEADAAADRAKRGLRRHALDGVPLSWKDLFDSAGDVTPAGSLALRTRIPTRDAEVLARATRAGAICLGKTNMTEIAFSGLGINPKMGTPANAFDEAVERVPGGSSSGAAVSVARGLAAGAIGTDTGGSVRIPSAWNGLVGLKTTAGRIPLGGTVPLSPSFDTIGPLAHDVADAAALFSLLNASKPFELEGVDLNNVVLWLPGGVGWSDLDEGVATALDLAIRRLVHAGARIVEHKLPELDEIDALAWGGGASRLVAEAYAIWHETLATNEAVVYRPVFERMMAGVSISAADLLKSDTARRDIAARYLAATAGIDAVLLPTVAITPPPIAALEAGGPDYFKANRMALRNTTIGNQLGLCAITLPAGYDAAGIPVGLMLQAAPNTEEKLLRIARAVEKVLK</sequence>
<comment type="caution">
    <text evidence="4">The sequence shown here is derived from an EMBL/GenBank/DDBJ whole genome shotgun (WGS) entry which is preliminary data.</text>
</comment>
<dbReference type="Pfam" id="PF01425">
    <property type="entry name" value="Amidase"/>
    <property type="match status" value="1"/>
</dbReference>
<evidence type="ECO:0000313" key="5">
    <source>
        <dbReference type="Proteomes" id="UP000468901"/>
    </source>
</evidence>
<dbReference type="Gene3D" id="3.90.1300.10">
    <property type="entry name" value="Amidase signature (AS) domain"/>
    <property type="match status" value="1"/>
</dbReference>
<name>A0A6N6VLL7_9HYPH</name>
<dbReference type="InterPro" id="IPR020556">
    <property type="entry name" value="Amidase_CS"/>
</dbReference>
<dbReference type="GO" id="GO:0003824">
    <property type="term" value="F:catalytic activity"/>
    <property type="evidence" value="ECO:0007669"/>
    <property type="project" value="InterPro"/>
</dbReference>
<evidence type="ECO:0000256" key="1">
    <source>
        <dbReference type="ARBA" id="ARBA00003871"/>
    </source>
</evidence>
<organism evidence="4 5">
    <name type="scientific">Parvibaculum sedimenti</name>
    <dbReference type="NCBI Taxonomy" id="2608632"/>
    <lineage>
        <taxon>Bacteria</taxon>
        <taxon>Pseudomonadati</taxon>
        <taxon>Pseudomonadota</taxon>
        <taxon>Alphaproteobacteria</taxon>
        <taxon>Hyphomicrobiales</taxon>
        <taxon>Parvibaculaceae</taxon>
        <taxon>Parvibaculum</taxon>
    </lineage>
</organism>
<reference evidence="4 5" key="1">
    <citation type="submission" date="2019-09" db="EMBL/GenBank/DDBJ databases">
        <title>Parvibaculum sedimenti sp. nov., isolated from sediment.</title>
        <authorList>
            <person name="Wang Y."/>
        </authorList>
    </citation>
    <scope>NUCLEOTIDE SEQUENCE [LARGE SCALE GENOMIC DNA]</scope>
    <source>
        <strain evidence="4 5">HXT-9</strain>
    </source>
</reference>
<evidence type="ECO:0000259" key="3">
    <source>
        <dbReference type="Pfam" id="PF01425"/>
    </source>
</evidence>
<dbReference type="SUPFAM" id="SSF75304">
    <property type="entry name" value="Amidase signature (AS) enzymes"/>
    <property type="match status" value="1"/>
</dbReference>
<dbReference type="PROSITE" id="PS00571">
    <property type="entry name" value="AMIDASES"/>
    <property type="match status" value="1"/>
</dbReference>
<evidence type="ECO:0000256" key="2">
    <source>
        <dbReference type="ARBA" id="ARBA00021874"/>
    </source>
</evidence>
<gene>
    <name evidence="4" type="ORF">F2P47_03430</name>
</gene>
<accession>A0A6N6VLL7</accession>
<comment type="function">
    <text evidence="1">Hydrolyzes indole-3-acetamide (IAM) into indole-3-acetic acid (IAA).</text>
</comment>
<dbReference type="InterPro" id="IPR036928">
    <property type="entry name" value="AS_sf"/>
</dbReference>
<feature type="domain" description="Amidase" evidence="3">
    <location>
        <begin position="26"/>
        <end position="442"/>
    </location>
</feature>
<dbReference type="AlphaFoldDB" id="A0A6N6VLL7"/>
<dbReference type="EMBL" id="WESC01000002">
    <property type="protein sequence ID" value="KAB7742326.1"/>
    <property type="molecule type" value="Genomic_DNA"/>
</dbReference>
<dbReference type="InterPro" id="IPR000120">
    <property type="entry name" value="Amidase"/>
</dbReference>
<keyword evidence="5" id="KW-1185">Reference proteome</keyword>
<protein>
    <recommendedName>
        <fullName evidence="2">Indoleacetamide hydrolase</fullName>
    </recommendedName>
</protein>
<evidence type="ECO:0000313" key="4">
    <source>
        <dbReference type="EMBL" id="KAB7742326.1"/>
    </source>
</evidence>
<dbReference type="Proteomes" id="UP000468901">
    <property type="component" value="Unassembled WGS sequence"/>
</dbReference>
<dbReference type="RefSeq" id="WP_152214748.1">
    <property type="nucleotide sequence ID" value="NZ_JBAQYD010000050.1"/>
</dbReference>
<dbReference type="PANTHER" id="PTHR11895">
    <property type="entry name" value="TRANSAMIDASE"/>
    <property type="match status" value="1"/>
</dbReference>
<proteinExistence type="predicted"/>
<dbReference type="PANTHER" id="PTHR11895:SF176">
    <property type="entry name" value="AMIDASE AMID-RELATED"/>
    <property type="match status" value="1"/>
</dbReference>
<dbReference type="InterPro" id="IPR023631">
    <property type="entry name" value="Amidase_dom"/>
</dbReference>